<dbReference type="Proteomes" id="UP000095284">
    <property type="component" value="Unplaced"/>
</dbReference>
<proteinExistence type="predicted"/>
<feature type="transmembrane region" description="Helical" evidence="1">
    <location>
        <begin position="96"/>
        <end position="116"/>
    </location>
</feature>
<evidence type="ECO:0000313" key="5">
    <source>
        <dbReference type="Proteomes" id="UP000659654"/>
    </source>
</evidence>
<dbReference type="PANTHER" id="PTHR19346">
    <property type="entry name" value="SUGAR PHOSPHATE TRANSPORTER DOMAIN-CONTAINING PROTEIN"/>
    <property type="match status" value="1"/>
</dbReference>
<dbReference type="OrthoDB" id="10062838at2759"/>
<evidence type="ECO:0000313" key="4">
    <source>
        <dbReference type="Proteomes" id="UP000095284"/>
    </source>
</evidence>
<dbReference type="AlphaFoldDB" id="A0A1I7S2S9"/>
<dbReference type="InterPro" id="IPR037185">
    <property type="entry name" value="EmrE-like"/>
</dbReference>
<evidence type="ECO:0000313" key="3">
    <source>
        <dbReference type="EMBL" id="CAG9121652.1"/>
    </source>
</evidence>
<protein>
    <submittedName>
        <fullName evidence="2">(pine wood nematode) hypothetical protein</fullName>
    </submittedName>
</protein>
<dbReference type="EMBL" id="CAJFDI010000005">
    <property type="protein sequence ID" value="CAD5230631.1"/>
    <property type="molecule type" value="Genomic_DNA"/>
</dbReference>
<feature type="transmembrane region" description="Helical" evidence="1">
    <location>
        <begin position="122"/>
        <end position="145"/>
    </location>
</feature>
<gene>
    <name evidence="2" type="ORF">BXYJ_LOCUS11084</name>
</gene>
<dbReference type="InterPro" id="IPR026505">
    <property type="entry name" value="Solute_c_fam_35_mem_F3/F4"/>
</dbReference>
<dbReference type="EMBL" id="CAJFCV020000005">
    <property type="protein sequence ID" value="CAG9121652.1"/>
    <property type="molecule type" value="Genomic_DNA"/>
</dbReference>
<dbReference type="WBParaSite" id="BXY_0730900.1">
    <property type="protein sequence ID" value="BXY_0730900.1"/>
    <property type="gene ID" value="BXY_0730900"/>
</dbReference>
<feature type="transmembrane region" description="Helical" evidence="1">
    <location>
        <begin position="248"/>
        <end position="272"/>
    </location>
</feature>
<feature type="transmembrane region" description="Helical" evidence="1">
    <location>
        <begin position="177"/>
        <end position="199"/>
    </location>
</feature>
<dbReference type="SMR" id="A0A1I7S2S9"/>
<feature type="transmembrane region" description="Helical" evidence="1">
    <location>
        <begin position="279"/>
        <end position="298"/>
    </location>
</feature>
<reference evidence="6" key="1">
    <citation type="submission" date="2016-11" db="UniProtKB">
        <authorList>
            <consortium name="WormBaseParasite"/>
        </authorList>
    </citation>
    <scope>IDENTIFICATION</scope>
</reference>
<organism evidence="4 6">
    <name type="scientific">Bursaphelenchus xylophilus</name>
    <name type="common">Pinewood nematode worm</name>
    <name type="synonym">Aphelenchoides xylophilus</name>
    <dbReference type="NCBI Taxonomy" id="6326"/>
    <lineage>
        <taxon>Eukaryota</taxon>
        <taxon>Metazoa</taxon>
        <taxon>Ecdysozoa</taxon>
        <taxon>Nematoda</taxon>
        <taxon>Chromadorea</taxon>
        <taxon>Rhabditida</taxon>
        <taxon>Tylenchina</taxon>
        <taxon>Tylenchomorpha</taxon>
        <taxon>Aphelenchoidea</taxon>
        <taxon>Aphelenchoididae</taxon>
        <taxon>Bursaphelenchus</taxon>
    </lineage>
</organism>
<feature type="transmembrane region" description="Helical" evidence="1">
    <location>
        <begin position="46"/>
        <end position="65"/>
    </location>
</feature>
<feature type="transmembrane region" description="Helical" evidence="1">
    <location>
        <begin position="152"/>
        <end position="171"/>
    </location>
</feature>
<dbReference type="Proteomes" id="UP000582659">
    <property type="component" value="Unassembled WGS sequence"/>
</dbReference>
<keyword evidence="1" id="KW-1133">Transmembrane helix</keyword>
<dbReference type="Proteomes" id="UP000659654">
    <property type="component" value="Unassembled WGS sequence"/>
</dbReference>
<keyword evidence="1" id="KW-0812">Transmembrane</keyword>
<accession>A0A1I7S2S9</accession>
<feature type="transmembrane region" description="Helical" evidence="1">
    <location>
        <begin position="304"/>
        <end position="322"/>
    </location>
</feature>
<dbReference type="eggNOG" id="KOG4314">
    <property type="taxonomic scope" value="Eukaryota"/>
</dbReference>
<keyword evidence="1" id="KW-0472">Membrane</keyword>
<feature type="transmembrane region" description="Helical" evidence="1">
    <location>
        <begin position="211"/>
        <end position="236"/>
    </location>
</feature>
<evidence type="ECO:0000313" key="2">
    <source>
        <dbReference type="EMBL" id="CAD5230631.1"/>
    </source>
</evidence>
<evidence type="ECO:0000256" key="1">
    <source>
        <dbReference type="SAM" id="Phobius"/>
    </source>
</evidence>
<evidence type="ECO:0000313" key="6">
    <source>
        <dbReference type="WBParaSite" id="BXY_0730900.1"/>
    </source>
</evidence>
<name>A0A1I7S2S9_BURXY</name>
<reference evidence="3" key="2">
    <citation type="submission" date="2020-08" db="EMBL/GenBank/DDBJ databases">
        <authorList>
            <person name="Kikuchi T."/>
        </authorList>
    </citation>
    <scope>NUCLEOTIDE SEQUENCE</scope>
    <source>
        <strain evidence="2">Ka4C1</strain>
    </source>
</reference>
<feature type="transmembrane region" description="Helical" evidence="1">
    <location>
        <begin position="7"/>
        <end position="26"/>
    </location>
</feature>
<sequence length="338" mass="36606">MPIKGAKFIVLSVVVTIFIAICTTVANQLAKTALSEDPENFSAPFFLAYFGTLMMIPLYPAYLLIKVIFSKESVAKINENALKVVENKDGKLYPELTLLLGSAISVALWTGPPFLFGISVQYISVSAATAIGSLSAAMVFVFSILWLDAQFCFFKAGGIVVSIVGVVILSMDGQFTGSVFGVCLILIWALLTAIYTTAFKKAFGDLSLGQVLFYQTLLGLSNFIWNTIPMFFMGYLDYDRINWSSVPWLPVLGNALAGCAFSVGANFGIALLNPLVVSIAFLVGIPMNAAVDIIFRGLPAGIKAYIGGFFILGGFCLTSLPFDEWSKKFISKYRNPNP</sequence>
<keyword evidence="5" id="KW-1185">Reference proteome</keyword>
<dbReference type="PANTHER" id="PTHR19346:SF4">
    <property type="entry name" value="SUGAR PHOSPHATE TRANSPORTER DOMAIN-CONTAINING PROTEIN"/>
    <property type="match status" value="1"/>
</dbReference>
<dbReference type="SUPFAM" id="SSF103481">
    <property type="entry name" value="Multidrug resistance efflux transporter EmrE"/>
    <property type="match status" value="1"/>
</dbReference>